<dbReference type="Bgee" id="108703278">
    <property type="expression patterns" value="Expressed in lung and 16 other cell types or tissues"/>
</dbReference>
<dbReference type="GeneID" id="108703278"/>
<dbReference type="RefSeq" id="XP_041434465.1">
    <property type="nucleotide sequence ID" value="XM_041578531.1"/>
</dbReference>
<dbReference type="CTD" id="108703278"/>
<protein>
    <submittedName>
        <fullName evidence="2">Uncharacterized protein LOC108703278</fullName>
    </submittedName>
</protein>
<proteinExistence type="predicted"/>
<organism evidence="1 2">
    <name type="scientific">Xenopus laevis</name>
    <name type="common">African clawed frog</name>
    <dbReference type="NCBI Taxonomy" id="8355"/>
    <lineage>
        <taxon>Eukaryota</taxon>
        <taxon>Metazoa</taxon>
        <taxon>Chordata</taxon>
        <taxon>Craniata</taxon>
        <taxon>Vertebrata</taxon>
        <taxon>Euteleostomi</taxon>
        <taxon>Amphibia</taxon>
        <taxon>Batrachia</taxon>
        <taxon>Anura</taxon>
        <taxon>Pipoidea</taxon>
        <taxon>Pipidae</taxon>
        <taxon>Xenopodinae</taxon>
        <taxon>Xenopus</taxon>
        <taxon>Xenopus</taxon>
    </lineage>
</organism>
<evidence type="ECO:0000313" key="1">
    <source>
        <dbReference type="Proteomes" id="UP000186698"/>
    </source>
</evidence>
<dbReference type="STRING" id="8355.A0A1L8ERF2"/>
<dbReference type="OrthoDB" id="10340176at2759"/>
<dbReference type="OMA" id="FQMTIDN"/>
<dbReference type="Proteomes" id="UP000186698">
    <property type="component" value="Chromosome 9_10S"/>
</dbReference>
<accession>A0A1L8ERF2</accession>
<dbReference type="AlphaFoldDB" id="A0A1L8ERF2"/>
<name>A0A1L8ERF2_XENLA</name>
<dbReference type="KEGG" id="xla:108703278"/>
<reference evidence="2" key="1">
    <citation type="submission" date="2025-08" db="UniProtKB">
        <authorList>
            <consortium name="RefSeq"/>
        </authorList>
    </citation>
    <scope>IDENTIFICATION</scope>
    <source>
        <strain evidence="2">J_2021</strain>
        <tissue evidence="2">Erythrocytes</tissue>
    </source>
</reference>
<gene>
    <name evidence="2" type="primary">LOC108703278</name>
</gene>
<keyword evidence="1" id="KW-1185">Reference proteome</keyword>
<sequence length="395" mass="44202">MASKRGIAIVSRENPESYDWLIHFLLSIPGLDVRPIYVTNSNSRNLIQMVSKCTFAILYHSKKRGRINVTDVPDSLYDQELNELSKHFGREKVMVVIDDLTDSSLEEKRRLLEKQPSIETLAQELFLFTNQDKANIGQNPNTGSAASKKLRRMKNIIEARDRTKKIVPVQKESPRKGSDFQMTIDNPGSEKVSCWKRYAIWIVFFALIVLILVICVATQYRHKPEAISSPLNATTDEWTTVFSSIKPTTFPSPENFTLSLENATTIAENVTLYTENATTVPENFTLYTENATTVAENFTENATTVPQNFTLYTVNATTLPENITTAATTIPVNLTTIPVTSTTPVETFTPTTVITTTSPGTTPSRPERVTLIPLPDTVKEKLKQIQDLIASLLNP</sequence>
<dbReference type="PaxDb" id="8355-A0A1L8ERF2"/>
<evidence type="ECO:0000313" key="2">
    <source>
        <dbReference type="RefSeq" id="XP_041434465.1"/>
    </source>
</evidence>